<proteinExistence type="predicted"/>
<feature type="chain" id="PRO_5014883350" evidence="5">
    <location>
        <begin position="21"/>
        <end position="178"/>
    </location>
</feature>
<name>A0A2M9A9E7_9BACT</name>
<keyword evidence="4" id="KW-0676">Redox-active center</keyword>
<gene>
    <name evidence="7" type="ORF">BGX16_2257</name>
</gene>
<evidence type="ECO:0000256" key="5">
    <source>
        <dbReference type="SAM" id="SignalP"/>
    </source>
</evidence>
<dbReference type="GO" id="GO:0030313">
    <property type="term" value="C:cell envelope"/>
    <property type="evidence" value="ECO:0007669"/>
    <property type="project" value="UniProtKB-SubCell"/>
</dbReference>
<feature type="signal peptide" evidence="5">
    <location>
        <begin position="1"/>
        <end position="20"/>
    </location>
</feature>
<feature type="domain" description="Thioredoxin" evidence="6">
    <location>
        <begin position="20"/>
        <end position="178"/>
    </location>
</feature>
<comment type="caution">
    <text evidence="7">The sequence shown here is derived from an EMBL/GenBank/DDBJ whole genome shotgun (WGS) entry which is preliminary data.</text>
</comment>
<comment type="subcellular location">
    <subcellularLocation>
        <location evidence="1">Cell envelope</location>
    </subcellularLocation>
</comment>
<evidence type="ECO:0000313" key="8">
    <source>
        <dbReference type="Proteomes" id="UP000231134"/>
    </source>
</evidence>
<dbReference type="Pfam" id="PF00578">
    <property type="entry name" value="AhpC-TSA"/>
    <property type="match status" value="1"/>
</dbReference>
<evidence type="ECO:0000313" key="7">
    <source>
        <dbReference type="EMBL" id="PJJ42237.1"/>
    </source>
</evidence>
<sequence length="178" mass="19906">MRFMGKAFSLIALFAATVFAQVEAKQNAPELMKDSSGTTMKIDFTIPLAGISDPGMLFSHFSNKPLMIFYFSPKCPHCQANFPHMQTLIKQYEEKGLNGIGISVGSGIKKNDVRLFIDQFNASLPIFQDVNAKFGPRYGTGYVPVIFLVNKDGTFYRFSDSSKKSLEQLQEILNKMLP</sequence>
<dbReference type="Proteomes" id="UP000231134">
    <property type="component" value="Unassembled WGS sequence"/>
</dbReference>
<dbReference type="GO" id="GO:0017004">
    <property type="term" value="P:cytochrome complex assembly"/>
    <property type="evidence" value="ECO:0007669"/>
    <property type="project" value="UniProtKB-KW"/>
</dbReference>
<keyword evidence="3" id="KW-1015">Disulfide bond</keyword>
<dbReference type="CDD" id="cd02966">
    <property type="entry name" value="TlpA_like_family"/>
    <property type="match status" value="1"/>
</dbReference>
<dbReference type="InterPro" id="IPR050553">
    <property type="entry name" value="Thioredoxin_ResA/DsbE_sf"/>
</dbReference>
<dbReference type="PANTHER" id="PTHR42852">
    <property type="entry name" value="THIOL:DISULFIDE INTERCHANGE PROTEIN DSBE"/>
    <property type="match status" value="1"/>
</dbReference>
<dbReference type="EMBL" id="PGEX01000001">
    <property type="protein sequence ID" value="PJJ42237.1"/>
    <property type="molecule type" value="Genomic_DNA"/>
</dbReference>
<dbReference type="OrthoDB" id="9811352at2"/>
<accession>A0A2M9A9E7</accession>
<evidence type="ECO:0000256" key="3">
    <source>
        <dbReference type="ARBA" id="ARBA00023157"/>
    </source>
</evidence>
<keyword evidence="2" id="KW-0201">Cytochrome c-type biogenesis</keyword>
<dbReference type="SUPFAM" id="SSF52833">
    <property type="entry name" value="Thioredoxin-like"/>
    <property type="match status" value="1"/>
</dbReference>
<organism evidence="7 8">
    <name type="scientific">Hallerella succinigenes</name>
    <dbReference type="NCBI Taxonomy" id="1896222"/>
    <lineage>
        <taxon>Bacteria</taxon>
        <taxon>Pseudomonadati</taxon>
        <taxon>Fibrobacterota</taxon>
        <taxon>Fibrobacteria</taxon>
        <taxon>Fibrobacterales</taxon>
        <taxon>Fibrobacteraceae</taxon>
        <taxon>Hallerella</taxon>
    </lineage>
</organism>
<protein>
    <submittedName>
        <fullName evidence="7">Peroxiredoxin</fullName>
    </submittedName>
</protein>
<dbReference type="GO" id="GO:0016209">
    <property type="term" value="F:antioxidant activity"/>
    <property type="evidence" value="ECO:0007669"/>
    <property type="project" value="InterPro"/>
</dbReference>
<dbReference type="RefSeq" id="WP_100426107.1">
    <property type="nucleotide sequence ID" value="NZ_JAQXKX010000014.1"/>
</dbReference>
<evidence type="ECO:0000256" key="4">
    <source>
        <dbReference type="ARBA" id="ARBA00023284"/>
    </source>
</evidence>
<keyword evidence="8" id="KW-1185">Reference proteome</keyword>
<dbReference type="GO" id="GO:0016491">
    <property type="term" value="F:oxidoreductase activity"/>
    <property type="evidence" value="ECO:0007669"/>
    <property type="project" value="InterPro"/>
</dbReference>
<dbReference type="PANTHER" id="PTHR42852:SF6">
    <property type="entry name" value="THIOL:DISULFIDE INTERCHANGE PROTEIN DSBE"/>
    <property type="match status" value="1"/>
</dbReference>
<keyword evidence="5" id="KW-0732">Signal</keyword>
<dbReference type="Gene3D" id="3.40.30.10">
    <property type="entry name" value="Glutaredoxin"/>
    <property type="match status" value="1"/>
</dbReference>
<reference evidence="7 8" key="1">
    <citation type="submission" date="2017-11" db="EMBL/GenBank/DDBJ databases">
        <title>Animal gut microbial communities from fecal samples from Wisconsin, USA.</title>
        <authorList>
            <person name="Neumann A."/>
        </authorList>
    </citation>
    <scope>NUCLEOTIDE SEQUENCE [LARGE SCALE GENOMIC DNA]</scope>
    <source>
        <strain evidence="7 8">UWS3</strain>
    </source>
</reference>
<dbReference type="InterPro" id="IPR000866">
    <property type="entry name" value="AhpC/TSA"/>
</dbReference>
<evidence type="ECO:0000256" key="1">
    <source>
        <dbReference type="ARBA" id="ARBA00004196"/>
    </source>
</evidence>
<evidence type="ECO:0000259" key="6">
    <source>
        <dbReference type="PROSITE" id="PS51352"/>
    </source>
</evidence>
<dbReference type="InterPro" id="IPR013766">
    <property type="entry name" value="Thioredoxin_domain"/>
</dbReference>
<evidence type="ECO:0000256" key="2">
    <source>
        <dbReference type="ARBA" id="ARBA00022748"/>
    </source>
</evidence>
<dbReference type="AlphaFoldDB" id="A0A2M9A9E7"/>
<dbReference type="PROSITE" id="PS51352">
    <property type="entry name" value="THIOREDOXIN_2"/>
    <property type="match status" value="1"/>
</dbReference>
<dbReference type="InterPro" id="IPR036249">
    <property type="entry name" value="Thioredoxin-like_sf"/>
</dbReference>